<keyword evidence="3" id="KW-1185">Reference proteome</keyword>
<evidence type="ECO:0008006" key="4">
    <source>
        <dbReference type="Google" id="ProtNLM"/>
    </source>
</evidence>
<dbReference type="EMBL" id="JACOPG010000004">
    <property type="protein sequence ID" value="MBC5686941.1"/>
    <property type="molecule type" value="Genomic_DNA"/>
</dbReference>
<evidence type="ECO:0000313" key="2">
    <source>
        <dbReference type="EMBL" id="MBC5686941.1"/>
    </source>
</evidence>
<keyword evidence="1" id="KW-1133">Transmembrane helix</keyword>
<proteinExistence type="predicted"/>
<gene>
    <name evidence="2" type="ORF">H8R94_10050</name>
</gene>
<keyword evidence="1" id="KW-0812">Transmembrane</keyword>
<evidence type="ECO:0000313" key="3">
    <source>
        <dbReference type="Proteomes" id="UP000643810"/>
    </source>
</evidence>
<organism evidence="2 3">
    <name type="scientific">Roseburia lenta</name>
    <dbReference type="NCBI Taxonomy" id="2763061"/>
    <lineage>
        <taxon>Bacteria</taxon>
        <taxon>Bacillati</taxon>
        <taxon>Bacillota</taxon>
        <taxon>Clostridia</taxon>
        <taxon>Lachnospirales</taxon>
        <taxon>Lachnospiraceae</taxon>
        <taxon>Roseburia</taxon>
    </lineage>
</organism>
<dbReference type="RefSeq" id="WP_186854575.1">
    <property type="nucleotide sequence ID" value="NZ_JACOPG010000004.1"/>
</dbReference>
<dbReference type="Proteomes" id="UP000643810">
    <property type="component" value="Unassembled WGS sequence"/>
</dbReference>
<keyword evidence="1" id="KW-0472">Membrane</keyword>
<evidence type="ECO:0000256" key="1">
    <source>
        <dbReference type="SAM" id="Phobius"/>
    </source>
</evidence>
<comment type="caution">
    <text evidence="2">The sequence shown here is derived from an EMBL/GenBank/DDBJ whole genome shotgun (WGS) entry which is preliminary data.</text>
</comment>
<protein>
    <recommendedName>
        <fullName evidence="4">DUF3601 domain-containing protein</fullName>
    </recommendedName>
</protein>
<feature type="transmembrane region" description="Helical" evidence="1">
    <location>
        <begin position="16"/>
        <end position="37"/>
    </location>
</feature>
<sequence length="161" mass="17922">MAFFALLGIGDSEGDVYLLAAGIFAFVAILMFGTAGTKKKRIKAQLREMEEEGSLQILYNDFSYTGAKFSKKYQVAYGRRYLLDFAAAKEGFRIMDLQEIHNVFRCNMVDGEPQETIYIALETADGSRTLVGSAAKMTEEFSGMIANLKQITRLNGGAQWQ</sequence>
<reference evidence="2 3" key="1">
    <citation type="submission" date="2020-08" db="EMBL/GenBank/DDBJ databases">
        <title>Genome public.</title>
        <authorList>
            <person name="Liu C."/>
            <person name="Sun Q."/>
        </authorList>
    </citation>
    <scope>NUCLEOTIDE SEQUENCE [LARGE SCALE GENOMIC DNA]</scope>
    <source>
        <strain evidence="2 3">NSJ-9</strain>
    </source>
</reference>
<name>A0ABR7GI39_9FIRM</name>
<accession>A0ABR7GI39</accession>